<dbReference type="PANTHER" id="PTHR10656">
    <property type="entry name" value="CELL FATE DETERMINING PROTEIN MAB21-RELATED"/>
    <property type="match status" value="1"/>
</dbReference>
<dbReference type="AlphaFoldDB" id="A0A7K9HCD6"/>
<feature type="non-terminal residue" evidence="2">
    <location>
        <position position="1"/>
    </location>
</feature>
<keyword evidence="3" id="KW-1185">Reference proteome</keyword>
<evidence type="ECO:0000313" key="3">
    <source>
        <dbReference type="Proteomes" id="UP000534107"/>
    </source>
</evidence>
<dbReference type="PANTHER" id="PTHR10656:SF40">
    <property type="entry name" value="INOSITOL 1,4,5-TRISPHOSPHATE RECEPTOR-INTERACTING PROTEIN-LIKE 1"/>
    <property type="match status" value="1"/>
</dbReference>
<dbReference type="InterPro" id="IPR026250">
    <property type="entry name" value="ITPRIP-like"/>
</dbReference>
<dbReference type="InterPro" id="IPR046906">
    <property type="entry name" value="Mab-21_HhH/H2TH-like"/>
</dbReference>
<dbReference type="Proteomes" id="UP000534107">
    <property type="component" value="Unassembled WGS sequence"/>
</dbReference>
<dbReference type="Pfam" id="PF20266">
    <property type="entry name" value="Mab-21_C"/>
    <property type="match status" value="1"/>
</dbReference>
<dbReference type="OrthoDB" id="9034619at2759"/>
<dbReference type="PRINTS" id="PR02107">
    <property type="entry name" value="INOS145TPRIP"/>
</dbReference>
<evidence type="ECO:0000259" key="1">
    <source>
        <dbReference type="Pfam" id="PF20266"/>
    </source>
</evidence>
<name>A0A7K9HCD6_9PICI</name>
<reference evidence="2 3" key="1">
    <citation type="submission" date="2019-09" db="EMBL/GenBank/DDBJ databases">
        <title>Bird 10,000 Genomes (B10K) Project - Family phase.</title>
        <authorList>
            <person name="Zhang G."/>
        </authorList>
    </citation>
    <scope>NUCLEOTIDE SEQUENCE [LARGE SCALE GENOMIC DNA]</scope>
    <source>
        <strain evidence="2">B10K-DU-001-16</strain>
        <tissue evidence="2">Muscle</tissue>
    </source>
</reference>
<protein>
    <submittedName>
        <fullName evidence="2">IPRI protein</fullName>
    </submittedName>
</protein>
<dbReference type="GO" id="GO:0016020">
    <property type="term" value="C:membrane"/>
    <property type="evidence" value="ECO:0007669"/>
    <property type="project" value="TreeGrafter"/>
</dbReference>
<accession>A0A7K9HCD6</accession>
<comment type="caution">
    <text evidence="2">The sequence shown here is derived from an EMBL/GenBank/DDBJ whole genome shotgun (WGS) entry which is preliminary data.</text>
</comment>
<organism evidence="2 3">
    <name type="scientific">Bucco capensis</name>
    <name type="common">collared puffbird</name>
    <dbReference type="NCBI Taxonomy" id="135168"/>
    <lineage>
        <taxon>Eukaryota</taxon>
        <taxon>Metazoa</taxon>
        <taxon>Chordata</taxon>
        <taxon>Craniata</taxon>
        <taxon>Vertebrata</taxon>
        <taxon>Euteleostomi</taxon>
        <taxon>Archelosauria</taxon>
        <taxon>Archosauria</taxon>
        <taxon>Dinosauria</taxon>
        <taxon>Saurischia</taxon>
        <taxon>Theropoda</taxon>
        <taxon>Coelurosauria</taxon>
        <taxon>Aves</taxon>
        <taxon>Neognathae</taxon>
        <taxon>Neoaves</taxon>
        <taxon>Telluraves</taxon>
        <taxon>Coraciimorphae</taxon>
        <taxon>Piciformes</taxon>
        <taxon>Bucconidae</taxon>
        <taxon>Bucco</taxon>
    </lineage>
</organism>
<feature type="domain" description="Mab-21-like HhH/H2TH-like" evidence="1">
    <location>
        <begin position="51"/>
        <end position="112"/>
    </location>
</feature>
<sequence length="156" mass="17941">AMEAVIRPSTTWPVSSTVAEGKFFQEIAARVPRGSYHLKCLQACTSILMGTSFSTSIMKTVVMRVLTTVPLSHWWDRDFVPQLQDIVEYLHSSLQEKRLNHFFVGNKNLPKQIKLPIDFQRVEPCNLFHHLAQDPVAHAQALQEFEELQDRLVRLL</sequence>
<evidence type="ECO:0000313" key="2">
    <source>
        <dbReference type="EMBL" id="NXH11529.1"/>
    </source>
</evidence>
<proteinExistence type="predicted"/>
<gene>
    <name evidence="2" type="primary">Itprip_0</name>
    <name evidence="2" type="ORF">BUCCAP_R15874</name>
</gene>
<dbReference type="EMBL" id="VWZO01003847">
    <property type="protein sequence ID" value="NXH11529.1"/>
    <property type="molecule type" value="Genomic_DNA"/>
</dbReference>
<feature type="non-terminal residue" evidence="2">
    <location>
        <position position="156"/>
    </location>
</feature>
<dbReference type="Gene3D" id="1.10.1410.40">
    <property type="match status" value="1"/>
</dbReference>